<dbReference type="OrthoDB" id="9815830at2"/>
<keyword evidence="4 9" id="KW-1133">Transmembrane helix</keyword>
<evidence type="ECO:0000256" key="9">
    <source>
        <dbReference type="HAMAP-Rule" id="MF_00454"/>
    </source>
</evidence>
<accession>A0A399F4B6</accession>
<keyword evidence="9" id="KW-0406">Ion transport</keyword>
<comment type="function">
    <text evidence="9">Fluoride-specific ion channel. Important for reducing fluoride concentration in the cell, thus reducing its toxicity.</text>
</comment>
<dbReference type="GO" id="GO:0005886">
    <property type="term" value="C:plasma membrane"/>
    <property type="evidence" value="ECO:0007669"/>
    <property type="project" value="UniProtKB-SubCell"/>
</dbReference>
<dbReference type="GO" id="GO:0062054">
    <property type="term" value="F:fluoride channel activity"/>
    <property type="evidence" value="ECO:0007669"/>
    <property type="project" value="UniProtKB-UniRule"/>
</dbReference>
<reference evidence="10 11" key="1">
    <citation type="submission" date="2018-08" db="EMBL/GenBank/DDBJ databases">
        <title>Meiothermus roseus NBRC 110900 genome sequencing project.</title>
        <authorList>
            <person name="Da Costa M.S."/>
            <person name="Albuquerque L."/>
            <person name="Raposo P."/>
            <person name="Froufe H.J.C."/>
            <person name="Barroso C.S."/>
            <person name="Egas C."/>
        </authorList>
    </citation>
    <scope>NUCLEOTIDE SEQUENCE [LARGE SCALE GENOMIC DNA]</scope>
    <source>
        <strain evidence="10 11">NBRC 110900</strain>
    </source>
</reference>
<feature type="transmembrane region" description="Helical" evidence="9">
    <location>
        <begin position="74"/>
        <end position="92"/>
    </location>
</feature>
<comment type="subcellular location">
    <subcellularLocation>
        <location evidence="1 9">Cell membrane</location>
        <topology evidence="1 9">Multi-pass membrane protein</topology>
    </subcellularLocation>
</comment>
<comment type="similarity">
    <text evidence="7 9">Belongs to the fluoride channel Fluc/FEX (TC 1.A.43) family.</text>
</comment>
<dbReference type="PANTHER" id="PTHR28259">
    <property type="entry name" value="FLUORIDE EXPORT PROTEIN 1-RELATED"/>
    <property type="match status" value="1"/>
</dbReference>
<evidence type="ECO:0000256" key="6">
    <source>
        <dbReference type="ARBA" id="ARBA00023303"/>
    </source>
</evidence>
<evidence type="ECO:0000256" key="5">
    <source>
        <dbReference type="ARBA" id="ARBA00023136"/>
    </source>
</evidence>
<dbReference type="RefSeq" id="WP_119275649.1">
    <property type="nucleotide sequence ID" value="NZ_QWLA01000002.1"/>
</dbReference>
<dbReference type="Pfam" id="PF02537">
    <property type="entry name" value="CRCB"/>
    <property type="match status" value="1"/>
</dbReference>
<comment type="caution">
    <text evidence="10">The sequence shown here is derived from an EMBL/GenBank/DDBJ whole genome shotgun (WGS) entry which is preliminary data.</text>
</comment>
<keyword evidence="5 9" id="KW-0472">Membrane</keyword>
<feature type="binding site" evidence="9">
    <location>
        <position position="85"/>
    </location>
    <ligand>
        <name>Na(+)</name>
        <dbReference type="ChEBI" id="CHEBI:29101"/>
        <note>structural</note>
    </ligand>
</feature>
<dbReference type="PANTHER" id="PTHR28259:SF1">
    <property type="entry name" value="FLUORIDE EXPORT PROTEIN 1-RELATED"/>
    <property type="match status" value="1"/>
</dbReference>
<protein>
    <recommendedName>
        <fullName evidence="9">Fluoride-specific ion channel FluC</fullName>
    </recommendedName>
</protein>
<dbReference type="NCBIfam" id="TIGR00494">
    <property type="entry name" value="crcB"/>
    <property type="match status" value="1"/>
</dbReference>
<sequence length="133" mass="14518">MSFWQSFFSNRYLLIFLGGAVGSVLRYGLGSLIQSGLGSGFPWSTLTVNLLGSFLIGLVLRLSAEGAVSQEGRFLLAMGFCGGFTTFSTLSWEALGLLQDRQWVSWMLYTQLSLLLGLLLTWLGYSLGGRMVA</sequence>
<comment type="catalytic activity">
    <reaction evidence="8">
        <text>fluoride(in) = fluoride(out)</text>
        <dbReference type="Rhea" id="RHEA:76159"/>
        <dbReference type="ChEBI" id="CHEBI:17051"/>
    </reaction>
    <physiologicalReaction direction="left-to-right" evidence="8">
        <dbReference type="Rhea" id="RHEA:76160"/>
    </physiologicalReaction>
</comment>
<feature type="binding site" evidence="9">
    <location>
        <position position="82"/>
    </location>
    <ligand>
        <name>Na(+)</name>
        <dbReference type="ChEBI" id="CHEBI:29101"/>
        <note>structural</note>
    </ligand>
</feature>
<feature type="transmembrane region" description="Helical" evidence="9">
    <location>
        <begin position="12"/>
        <end position="29"/>
    </location>
</feature>
<keyword evidence="11" id="KW-1185">Reference proteome</keyword>
<evidence type="ECO:0000313" key="10">
    <source>
        <dbReference type="EMBL" id="RIH89702.1"/>
    </source>
</evidence>
<dbReference type="EMBL" id="QWLA01000002">
    <property type="protein sequence ID" value="RIH89702.1"/>
    <property type="molecule type" value="Genomic_DNA"/>
</dbReference>
<comment type="activity regulation">
    <text evidence="9">Na(+) is not transported, but it plays an essential structural role and its presence is essential for fluoride channel function.</text>
</comment>
<dbReference type="GO" id="GO:0046872">
    <property type="term" value="F:metal ion binding"/>
    <property type="evidence" value="ECO:0007669"/>
    <property type="project" value="UniProtKB-KW"/>
</dbReference>
<keyword evidence="9" id="KW-0479">Metal-binding</keyword>
<evidence type="ECO:0000256" key="8">
    <source>
        <dbReference type="ARBA" id="ARBA00035585"/>
    </source>
</evidence>
<evidence type="ECO:0000256" key="4">
    <source>
        <dbReference type="ARBA" id="ARBA00022989"/>
    </source>
</evidence>
<dbReference type="InterPro" id="IPR003691">
    <property type="entry name" value="FluC"/>
</dbReference>
<evidence type="ECO:0000256" key="1">
    <source>
        <dbReference type="ARBA" id="ARBA00004651"/>
    </source>
</evidence>
<keyword evidence="2 9" id="KW-1003">Cell membrane</keyword>
<organism evidence="10 11">
    <name type="scientific">Calidithermus roseus</name>
    <dbReference type="NCBI Taxonomy" id="1644118"/>
    <lineage>
        <taxon>Bacteria</taxon>
        <taxon>Thermotogati</taxon>
        <taxon>Deinococcota</taxon>
        <taxon>Deinococci</taxon>
        <taxon>Thermales</taxon>
        <taxon>Thermaceae</taxon>
        <taxon>Calidithermus</taxon>
    </lineage>
</organism>
<dbReference type="AlphaFoldDB" id="A0A399F4B6"/>
<dbReference type="GO" id="GO:0140114">
    <property type="term" value="P:cellular detoxification of fluoride"/>
    <property type="evidence" value="ECO:0007669"/>
    <property type="project" value="UniProtKB-UniRule"/>
</dbReference>
<keyword evidence="3 9" id="KW-0812">Transmembrane</keyword>
<proteinExistence type="inferred from homology"/>
<gene>
    <name evidence="10" type="primary">crcB_1</name>
    <name evidence="9" type="synonym">crcB</name>
    <name evidence="9" type="synonym">fluC</name>
    <name evidence="10" type="ORF">Mrose_00294</name>
</gene>
<feature type="transmembrane region" description="Helical" evidence="9">
    <location>
        <begin position="104"/>
        <end position="125"/>
    </location>
</feature>
<evidence type="ECO:0000256" key="7">
    <source>
        <dbReference type="ARBA" id="ARBA00035120"/>
    </source>
</evidence>
<evidence type="ECO:0000256" key="2">
    <source>
        <dbReference type="ARBA" id="ARBA00022475"/>
    </source>
</evidence>
<name>A0A399F4B6_9DEIN</name>
<feature type="transmembrane region" description="Helical" evidence="9">
    <location>
        <begin position="41"/>
        <end position="62"/>
    </location>
</feature>
<keyword evidence="9" id="KW-0813">Transport</keyword>
<keyword evidence="6 9" id="KW-0407">Ion channel</keyword>
<evidence type="ECO:0000313" key="11">
    <source>
        <dbReference type="Proteomes" id="UP000265341"/>
    </source>
</evidence>
<dbReference type="Proteomes" id="UP000265341">
    <property type="component" value="Unassembled WGS sequence"/>
</dbReference>
<dbReference type="HAMAP" id="MF_00454">
    <property type="entry name" value="FluC"/>
    <property type="match status" value="1"/>
</dbReference>
<evidence type="ECO:0000256" key="3">
    <source>
        <dbReference type="ARBA" id="ARBA00022692"/>
    </source>
</evidence>
<keyword evidence="9" id="KW-0915">Sodium</keyword>